<dbReference type="CDD" id="cd00033">
    <property type="entry name" value="CCP"/>
    <property type="match status" value="1"/>
</dbReference>
<feature type="compositionally biased region" description="Polar residues" evidence="3">
    <location>
        <begin position="279"/>
        <end position="298"/>
    </location>
</feature>
<evidence type="ECO:0000313" key="9">
    <source>
        <dbReference type="Proteomes" id="UP000838412"/>
    </source>
</evidence>
<evidence type="ECO:0000256" key="1">
    <source>
        <dbReference type="ARBA" id="ARBA00023157"/>
    </source>
</evidence>
<keyword evidence="4" id="KW-1133">Transmembrane helix</keyword>
<feature type="domain" description="LCCL" evidence="6">
    <location>
        <begin position="22"/>
        <end position="107"/>
    </location>
</feature>
<sequence>MFGSVATLVVFLAVNVAMSAAEGEAISCDTRAEGLQNDISSYVCPAGCGSSSTADVWGTELYRDLSSICRAAMHDGKITDDRGGGVVVVRQPASTTFPGSLQNGVTSKTYDGGDFSWSFSFKAVIEIPTMCPGPPSYEEAHLYSGSPPHLYGDQVSYLCGGDTDNPETGEGPFVLVCGLDGTWKGDEPLCTDGSKPSPSPKTSVGTIVGVVIAVLVVFIAVLIAVIIIRRRCLKNDKLEDGERDGDYPVHYSDVIYSSVINIPPYPVVADQGLAEQTTNENTTYDQPANSSTAGNLLTNRGPEVQSANQNAPLQDAGEVDCTLYNQTDHTYTPLRHVEPEYAQPHPNDVSDDTAHLYATVSQEEGVVDNVIYETSSCQENSDITSG</sequence>
<evidence type="ECO:0000256" key="4">
    <source>
        <dbReference type="SAM" id="Phobius"/>
    </source>
</evidence>
<dbReference type="PROSITE" id="PS50820">
    <property type="entry name" value="LCCL"/>
    <property type="match status" value="1"/>
</dbReference>
<evidence type="ECO:0000259" key="7">
    <source>
        <dbReference type="PROSITE" id="PS50923"/>
    </source>
</evidence>
<dbReference type="PANTHER" id="PTHR31331:SF1">
    <property type="entry name" value="CYSTEINE RICH SECRETORY PROTEIN LCCL DOMAIN CONTAINING 2"/>
    <property type="match status" value="1"/>
</dbReference>
<keyword evidence="9" id="KW-1185">Reference proteome</keyword>
<dbReference type="Proteomes" id="UP000838412">
    <property type="component" value="Chromosome 6"/>
</dbReference>
<dbReference type="InterPro" id="IPR000436">
    <property type="entry name" value="Sushi_SCR_CCP_dom"/>
</dbReference>
<keyword evidence="4" id="KW-0472">Membrane</keyword>
<gene>
    <name evidence="8" type="primary">DCBLD1</name>
    <name evidence="8" type="ORF">BLAG_LOCUS20586</name>
</gene>
<keyword evidence="2" id="KW-0768">Sushi</keyword>
<dbReference type="SMART" id="SM00603">
    <property type="entry name" value="LCCL"/>
    <property type="match status" value="1"/>
</dbReference>
<protein>
    <submittedName>
        <fullName evidence="8">DCBLD1 protein</fullName>
    </submittedName>
</protein>
<evidence type="ECO:0000313" key="8">
    <source>
        <dbReference type="EMBL" id="CAH1267123.1"/>
    </source>
</evidence>
<dbReference type="InterPro" id="IPR036609">
    <property type="entry name" value="LCCL_sf"/>
</dbReference>
<dbReference type="Gene3D" id="2.170.130.20">
    <property type="entry name" value="LCCL-like domain"/>
    <property type="match status" value="1"/>
</dbReference>
<feature type="domain" description="Sushi" evidence="7">
    <location>
        <begin position="129"/>
        <end position="192"/>
    </location>
</feature>
<dbReference type="Pfam" id="PF03815">
    <property type="entry name" value="LCCL"/>
    <property type="match status" value="1"/>
</dbReference>
<organism evidence="8 9">
    <name type="scientific">Branchiostoma lanceolatum</name>
    <name type="common">Common lancelet</name>
    <name type="synonym">Amphioxus lanceolatum</name>
    <dbReference type="NCBI Taxonomy" id="7740"/>
    <lineage>
        <taxon>Eukaryota</taxon>
        <taxon>Metazoa</taxon>
        <taxon>Chordata</taxon>
        <taxon>Cephalochordata</taxon>
        <taxon>Leptocardii</taxon>
        <taxon>Amphioxiformes</taxon>
        <taxon>Branchiostomatidae</taxon>
        <taxon>Branchiostoma</taxon>
    </lineage>
</organism>
<dbReference type="InterPro" id="IPR035976">
    <property type="entry name" value="Sushi/SCR/CCP_sf"/>
</dbReference>
<dbReference type="InterPro" id="IPR004043">
    <property type="entry name" value="LCCL"/>
</dbReference>
<dbReference type="Pfam" id="PF00084">
    <property type="entry name" value="Sushi"/>
    <property type="match status" value="1"/>
</dbReference>
<feature type="transmembrane region" description="Helical" evidence="4">
    <location>
        <begin position="204"/>
        <end position="228"/>
    </location>
</feature>
<dbReference type="Gene3D" id="2.10.70.10">
    <property type="entry name" value="Complement Module, domain 1"/>
    <property type="match status" value="1"/>
</dbReference>
<name>A0A8K0EYD4_BRALA</name>
<keyword evidence="1" id="KW-1015">Disulfide bond</keyword>
<evidence type="ECO:0000259" key="6">
    <source>
        <dbReference type="PROSITE" id="PS50820"/>
    </source>
</evidence>
<dbReference type="PANTHER" id="PTHR31331">
    <property type="entry name" value="LCCL DOMAIN PROTEIN (AFU_ORTHOLOGUE AFUA_5G08630)"/>
    <property type="match status" value="1"/>
</dbReference>
<feature type="region of interest" description="Disordered" evidence="3">
    <location>
        <begin position="279"/>
        <end position="301"/>
    </location>
</feature>
<dbReference type="SUPFAM" id="SSF57535">
    <property type="entry name" value="Complement control module/SCR domain"/>
    <property type="match status" value="1"/>
</dbReference>
<dbReference type="InterPro" id="IPR051957">
    <property type="entry name" value="CRISP-LCCL_domain"/>
</dbReference>
<dbReference type="AlphaFoldDB" id="A0A8K0EYD4"/>
<dbReference type="OrthoDB" id="441660at2759"/>
<evidence type="ECO:0000256" key="2">
    <source>
        <dbReference type="PROSITE-ProRule" id="PRU00302"/>
    </source>
</evidence>
<accession>A0A8K0EYD4</accession>
<comment type="caution">
    <text evidence="2">Lacks conserved residue(s) required for the propagation of feature annotation.</text>
</comment>
<evidence type="ECO:0000256" key="5">
    <source>
        <dbReference type="SAM" id="SignalP"/>
    </source>
</evidence>
<proteinExistence type="predicted"/>
<keyword evidence="4" id="KW-0812">Transmembrane</keyword>
<dbReference type="SUPFAM" id="SSF69848">
    <property type="entry name" value="LCCL domain"/>
    <property type="match status" value="1"/>
</dbReference>
<keyword evidence="5" id="KW-0732">Signal</keyword>
<feature type="chain" id="PRO_5035432041" evidence="5">
    <location>
        <begin position="22"/>
        <end position="386"/>
    </location>
</feature>
<dbReference type="SMART" id="SM00032">
    <property type="entry name" value="CCP"/>
    <property type="match status" value="1"/>
</dbReference>
<reference evidence="8" key="1">
    <citation type="submission" date="2022-01" db="EMBL/GenBank/DDBJ databases">
        <authorList>
            <person name="Braso-Vives M."/>
        </authorList>
    </citation>
    <scope>NUCLEOTIDE SEQUENCE</scope>
</reference>
<dbReference type="PROSITE" id="PS50923">
    <property type="entry name" value="SUSHI"/>
    <property type="match status" value="1"/>
</dbReference>
<feature type="signal peptide" evidence="5">
    <location>
        <begin position="1"/>
        <end position="21"/>
    </location>
</feature>
<evidence type="ECO:0000256" key="3">
    <source>
        <dbReference type="SAM" id="MobiDB-lite"/>
    </source>
</evidence>
<dbReference type="EMBL" id="OV696691">
    <property type="protein sequence ID" value="CAH1267123.1"/>
    <property type="molecule type" value="Genomic_DNA"/>
</dbReference>